<keyword evidence="2" id="KW-0645">Protease</keyword>
<evidence type="ECO:0000256" key="3">
    <source>
        <dbReference type="ARBA" id="ARBA00022801"/>
    </source>
</evidence>
<feature type="compositionally biased region" description="Basic residues" evidence="4">
    <location>
        <begin position="82"/>
        <end position="108"/>
    </location>
</feature>
<feature type="compositionally biased region" description="Polar residues" evidence="4">
    <location>
        <begin position="213"/>
        <end position="227"/>
    </location>
</feature>
<dbReference type="GO" id="GO:0006508">
    <property type="term" value="P:proteolysis"/>
    <property type="evidence" value="ECO:0007669"/>
    <property type="project" value="UniProtKB-KW"/>
</dbReference>
<dbReference type="Gene3D" id="3.40.395.10">
    <property type="entry name" value="Adenoviral Proteinase, Chain A"/>
    <property type="match status" value="1"/>
</dbReference>
<feature type="region of interest" description="Disordered" evidence="4">
    <location>
        <begin position="213"/>
        <end position="267"/>
    </location>
</feature>
<comment type="similarity">
    <text evidence="1">Belongs to the peptidase C48 family.</text>
</comment>
<feature type="domain" description="Ubiquitin-like protease family profile" evidence="5">
    <location>
        <begin position="358"/>
        <end position="404"/>
    </location>
</feature>
<accession>A0A444ZPD5</accession>
<organism evidence="6 7">
    <name type="scientific">Arachis hypogaea</name>
    <name type="common">Peanut</name>
    <dbReference type="NCBI Taxonomy" id="3818"/>
    <lineage>
        <taxon>Eukaryota</taxon>
        <taxon>Viridiplantae</taxon>
        <taxon>Streptophyta</taxon>
        <taxon>Embryophyta</taxon>
        <taxon>Tracheophyta</taxon>
        <taxon>Spermatophyta</taxon>
        <taxon>Magnoliopsida</taxon>
        <taxon>eudicotyledons</taxon>
        <taxon>Gunneridae</taxon>
        <taxon>Pentapetalae</taxon>
        <taxon>rosids</taxon>
        <taxon>fabids</taxon>
        <taxon>Fabales</taxon>
        <taxon>Fabaceae</taxon>
        <taxon>Papilionoideae</taxon>
        <taxon>50 kb inversion clade</taxon>
        <taxon>dalbergioids sensu lato</taxon>
        <taxon>Dalbergieae</taxon>
        <taxon>Pterocarpus clade</taxon>
        <taxon>Arachis</taxon>
    </lineage>
</organism>
<comment type="caution">
    <text evidence="6">The sequence shown here is derived from an EMBL/GenBank/DDBJ whole genome shotgun (WGS) entry which is preliminary data.</text>
</comment>
<feature type="compositionally biased region" description="Polar residues" evidence="4">
    <location>
        <begin position="156"/>
        <end position="167"/>
    </location>
</feature>
<sequence length="506" mass="57846">MLLKKVENKAVFLKKKEKEKRNKEEKKLVVLDSSSEEDSFTESESKSEKTPPAKRTRQKIVPTDSETTSEFESSPTDSESTKKKKKLKKQGQRKENNHRRVSTAKRRRETLQLLTEKRRNDGAQKINVAPDRFDSTEEKYRQNSGKSFWKKENPSKTEFTNSSSTTPDPELQIIEVREETRLNLWILSLPSSLKEELIKDAFIYVPSESITQEASVNDSPLESQQQPCKEAPAGQSEQEAPVDVCPPKPEKQAGEKSSPTRTEPEPLLNVRRRQLEILADAVIDAGVAVALKCADAISAEPSFTAAEGYKTPEKEKEITEEMKEKCLCWETMARITLIQRPTRPAGWMSINMPTTTVFLNKRKLASHPFLFVPICNGGHWWLWIADVQKKAFYVLDPVNKKKDEIPDLRIKLHIFVGLSHMRVYAGVEPLMEDGKGEEVEYIRLNVNVQEEIDSFRLKYGPNILLHKLDKIRDQVIRASEAIRLPKPSSTLSSPYCKFTSRDIYSK</sequence>
<dbReference type="GO" id="GO:0008234">
    <property type="term" value="F:cysteine-type peptidase activity"/>
    <property type="evidence" value="ECO:0007669"/>
    <property type="project" value="InterPro"/>
</dbReference>
<keyword evidence="3" id="KW-0378">Hydrolase</keyword>
<dbReference type="Proteomes" id="UP000289738">
    <property type="component" value="Chromosome B04"/>
</dbReference>
<gene>
    <name evidence="6" type="ORF">Ahy_B04g072980</name>
</gene>
<protein>
    <recommendedName>
        <fullName evidence="5">Ubiquitin-like protease family profile domain-containing protein</fullName>
    </recommendedName>
</protein>
<evidence type="ECO:0000256" key="4">
    <source>
        <dbReference type="SAM" id="MobiDB-lite"/>
    </source>
</evidence>
<proteinExistence type="inferred from homology"/>
<dbReference type="EMBL" id="SDMP01000014">
    <property type="protein sequence ID" value="RYR15995.1"/>
    <property type="molecule type" value="Genomic_DNA"/>
</dbReference>
<dbReference type="InterPro" id="IPR003653">
    <property type="entry name" value="Peptidase_C48_C"/>
</dbReference>
<dbReference type="InterPro" id="IPR038765">
    <property type="entry name" value="Papain-like_cys_pep_sf"/>
</dbReference>
<keyword evidence="7" id="KW-1185">Reference proteome</keyword>
<reference evidence="6 7" key="1">
    <citation type="submission" date="2019-01" db="EMBL/GenBank/DDBJ databases">
        <title>Sequencing of cultivated peanut Arachis hypogaea provides insights into genome evolution and oil improvement.</title>
        <authorList>
            <person name="Chen X."/>
        </authorList>
    </citation>
    <scope>NUCLEOTIDE SEQUENCE [LARGE SCALE GENOMIC DNA]</scope>
    <source>
        <strain evidence="7">cv. Fuhuasheng</strain>
        <tissue evidence="6">Leaves</tissue>
    </source>
</reference>
<feature type="region of interest" description="Disordered" evidence="4">
    <location>
        <begin position="14"/>
        <end position="171"/>
    </location>
</feature>
<evidence type="ECO:0000313" key="7">
    <source>
        <dbReference type="Proteomes" id="UP000289738"/>
    </source>
</evidence>
<dbReference type="AlphaFoldDB" id="A0A444ZPD5"/>
<evidence type="ECO:0000313" key="6">
    <source>
        <dbReference type="EMBL" id="RYR15995.1"/>
    </source>
</evidence>
<dbReference type="Pfam" id="PF02902">
    <property type="entry name" value="Peptidase_C48"/>
    <property type="match status" value="1"/>
</dbReference>
<evidence type="ECO:0000259" key="5">
    <source>
        <dbReference type="Pfam" id="PF02902"/>
    </source>
</evidence>
<feature type="compositionally biased region" description="Basic and acidic residues" evidence="4">
    <location>
        <begin position="14"/>
        <end position="29"/>
    </location>
</feature>
<name>A0A444ZPD5_ARAHY</name>
<dbReference type="SUPFAM" id="SSF54001">
    <property type="entry name" value="Cysteine proteinases"/>
    <property type="match status" value="1"/>
</dbReference>
<feature type="compositionally biased region" description="Basic and acidic residues" evidence="4">
    <location>
        <begin position="131"/>
        <end position="141"/>
    </location>
</feature>
<evidence type="ECO:0000256" key="1">
    <source>
        <dbReference type="ARBA" id="ARBA00005234"/>
    </source>
</evidence>
<evidence type="ECO:0000256" key="2">
    <source>
        <dbReference type="ARBA" id="ARBA00022670"/>
    </source>
</evidence>
<feature type="compositionally biased region" description="Low complexity" evidence="4">
    <location>
        <begin position="62"/>
        <end position="78"/>
    </location>
</feature>